<keyword evidence="2" id="KW-0472">Membrane</keyword>
<reference evidence="4" key="1">
    <citation type="journal article" date="2019" name="bioRxiv">
        <title>The Genome of the Zebra Mussel, Dreissena polymorpha: A Resource for Invasive Species Research.</title>
        <authorList>
            <person name="McCartney M.A."/>
            <person name="Auch B."/>
            <person name="Kono T."/>
            <person name="Mallez S."/>
            <person name="Zhang Y."/>
            <person name="Obille A."/>
            <person name="Becker A."/>
            <person name="Abrahante J.E."/>
            <person name="Garbe J."/>
            <person name="Badalamenti J.P."/>
            <person name="Herman A."/>
            <person name="Mangelson H."/>
            <person name="Liachko I."/>
            <person name="Sullivan S."/>
            <person name="Sone E.D."/>
            <person name="Koren S."/>
            <person name="Silverstein K.A.T."/>
            <person name="Beckman K.B."/>
            <person name="Gohl D.M."/>
        </authorList>
    </citation>
    <scope>NUCLEOTIDE SEQUENCE</scope>
    <source>
        <strain evidence="4">Duluth1</strain>
        <tissue evidence="4">Whole animal</tissue>
    </source>
</reference>
<evidence type="ECO:0000256" key="2">
    <source>
        <dbReference type="SAM" id="Phobius"/>
    </source>
</evidence>
<gene>
    <name evidence="4" type="ORF">DPMN_004255</name>
</gene>
<dbReference type="Proteomes" id="UP000828390">
    <property type="component" value="Unassembled WGS sequence"/>
</dbReference>
<feature type="transmembrane region" description="Helical" evidence="2">
    <location>
        <begin position="180"/>
        <end position="202"/>
    </location>
</feature>
<keyword evidence="2" id="KW-0812">Transmembrane</keyword>
<organism evidence="4 5">
    <name type="scientific">Dreissena polymorpha</name>
    <name type="common">Zebra mussel</name>
    <name type="synonym">Mytilus polymorpha</name>
    <dbReference type="NCBI Taxonomy" id="45954"/>
    <lineage>
        <taxon>Eukaryota</taxon>
        <taxon>Metazoa</taxon>
        <taxon>Spiralia</taxon>
        <taxon>Lophotrochozoa</taxon>
        <taxon>Mollusca</taxon>
        <taxon>Bivalvia</taxon>
        <taxon>Autobranchia</taxon>
        <taxon>Heteroconchia</taxon>
        <taxon>Euheterodonta</taxon>
        <taxon>Imparidentia</taxon>
        <taxon>Neoheterodontei</taxon>
        <taxon>Myida</taxon>
        <taxon>Dreissenoidea</taxon>
        <taxon>Dreissenidae</taxon>
        <taxon>Dreissena</taxon>
    </lineage>
</organism>
<name>A0A9D4MMH6_DREPO</name>
<comment type="caution">
    <text evidence="4">The sequence shown here is derived from an EMBL/GenBank/DDBJ whole genome shotgun (WGS) entry which is preliminary data.</text>
</comment>
<evidence type="ECO:0000313" key="5">
    <source>
        <dbReference type="Proteomes" id="UP000828390"/>
    </source>
</evidence>
<reference evidence="4" key="2">
    <citation type="submission" date="2020-11" db="EMBL/GenBank/DDBJ databases">
        <authorList>
            <person name="McCartney M.A."/>
            <person name="Auch B."/>
            <person name="Kono T."/>
            <person name="Mallez S."/>
            <person name="Becker A."/>
            <person name="Gohl D.M."/>
            <person name="Silverstein K.A.T."/>
            <person name="Koren S."/>
            <person name="Bechman K.B."/>
            <person name="Herman A."/>
            <person name="Abrahante J.E."/>
            <person name="Garbe J."/>
        </authorList>
    </citation>
    <scope>NUCLEOTIDE SEQUENCE</scope>
    <source>
        <strain evidence="4">Duluth1</strain>
        <tissue evidence="4">Whole animal</tissue>
    </source>
</reference>
<keyword evidence="5" id="KW-1185">Reference proteome</keyword>
<accession>A0A9D4MMH6</accession>
<sequence length="531" mass="60318">MAGKRIVLLLFMAVVFHFDCLRSSNLVEANLLVTSAPMPNIDPEGASIKVQIGIAALETVLQSCPVIRQKRLPIYDPFITPASPNMTVGYWTHGDVVRAWFKPALSNNLYRMCLIASQDQLQCYDKKFVKNSNETVFTNVKAGRYYVWVSNERDNTFYSTKEFNVTGPEVEALPLSHKTIIMMGTVGCLGVIIIITVTTYVIKRRMGLHIPCCGNWLSCSKYHYQAPSLHPNNTVETELETGPAPLKVMPVTLPYCEKYQVAVDAVMKYLEEWANIEIQHMSFDEILNNCDSLPTSTVFAIFYSPQMEQVLNSSVITPPHCKPFFSADMLNSIHALFSKINQKEYSKIMITFEDLYYQDSFSLFKDTQIIQLSSDESFSTNLGNLLRLLASADLPQGWFTNPMVSDLTKKINIYRSMCVFGHAETNNHVGHCQTHSPLIHAGQRYDIENKLKMIDNRVLNTHSTIQTRLGSHSAAEKWVEEQNYLQFEVLVESVSECGDPWESPHESDNESETMTSLCRRTDQINQNYDRC</sequence>
<evidence type="ECO:0000313" key="4">
    <source>
        <dbReference type="EMBL" id="KAH3880342.1"/>
    </source>
</evidence>
<keyword evidence="3" id="KW-0732">Signal</keyword>
<dbReference type="EMBL" id="JAIWYP010000001">
    <property type="protein sequence ID" value="KAH3880342.1"/>
    <property type="molecule type" value="Genomic_DNA"/>
</dbReference>
<evidence type="ECO:0000256" key="3">
    <source>
        <dbReference type="SAM" id="SignalP"/>
    </source>
</evidence>
<proteinExistence type="predicted"/>
<feature type="signal peptide" evidence="3">
    <location>
        <begin position="1"/>
        <end position="17"/>
    </location>
</feature>
<feature type="chain" id="PRO_5038985933" evidence="3">
    <location>
        <begin position="18"/>
        <end position="531"/>
    </location>
</feature>
<dbReference type="AlphaFoldDB" id="A0A9D4MMH6"/>
<evidence type="ECO:0000256" key="1">
    <source>
        <dbReference type="SAM" id="MobiDB-lite"/>
    </source>
</evidence>
<keyword evidence="2" id="KW-1133">Transmembrane helix</keyword>
<feature type="region of interest" description="Disordered" evidence="1">
    <location>
        <begin position="498"/>
        <end position="518"/>
    </location>
</feature>
<protein>
    <submittedName>
        <fullName evidence="4">Uncharacterized protein</fullName>
    </submittedName>
</protein>